<sequence>MTEPENFEDDLFDDLYNDDEPAKAAPPPPPPEPAPPAAEPVTKHEDESANSIVQHLGGDTGGDYNMNGNEEYEEDDDDVDFNLGNDESHASETPSYHNSAPAPAPHKGPNAKEDG</sequence>
<protein>
    <submittedName>
        <fullName evidence="2">Uncharacterized protein</fullName>
    </submittedName>
</protein>
<evidence type="ECO:0000256" key="1">
    <source>
        <dbReference type="SAM" id="MobiDB-lite"/>
    </source>
</evidence>
<feature type="compositionally biased region" description="Acidic residues" evidence="1">
    <location>
        <begin position="1"/>
        <end position="19"/>
    </location>
</feature>
<feature type="region of interest" description="Disordered" evidence="1">
    <location>
        <begin position="1"/>
        <end position="115"/>
    </location>
</feature>
<proteinExistence type="predicted"/>
<dbReference type="EMBL" id="MU032352">
    <property type="protein sequence ID" value="KAF3760490.1"/>
    <property type="molecule type" value="Genomic_DNA"/>
</dbReference>
<gene>
    <name evidence="2" type="ORF">M406DRAFT_358202</name>
</gene>
<feature type="compositionally biased region" description="Pro residues" evidence="1">
    <location>
        <begin position="24"/>
        <end position="38"/>
    </location>
</feature>
<evidence type="ECO:0000313" key="3">
    <source>
        <dbReference type="Proteomes" id="UP000803844"/>
    </source>
</evidence>
<keyword evidence="3" id="KW-1185">Reference proteome</keyword>
<dbReference type="GeneID" id="63840958"/>
<dbReference type="RefSeq" id="XP_040771469.1">
    <property type="nucleotide sequence ID" value="XM_040923829.1"/>
</dbReference>
<organism evidence="2 3">
    <name type="scientific">Cryphonectria parasitica (strain ATCC 38755 / EP155)</name>
    <dbReference type="NCBI Taxonomy" id="660469"/>
    <lineage>
        <taxon>Eukaryota</taxon>
        <taxon>Fungi</taxon>
        <taxon>Dikarya</taxon>
        <taxon>Ascomycota</taxon>
        <taxon>Pezizomycotina</taxon>
        <taxon>Sordariomycetes</taxon>
        <taxon>Sordariomycetidae</taxon>
        <taxon>Diaporthales</taxon>
        <taxon>Cryphonectriaceae</taxon>
        <taxon>Cryphonectria-Endothia species complex</taxon>
        <taxon>Cryphonectria</taxon>
    </lineage>
</organism>
<comment type="caution">
    <text evidence="2">The sequence shown here is derived from an EMBL/GenBank/DDBJ whole genome shotgun (WGS) entry which is preliminary data.</text>
</comment>
<feature type="compositionally biased region" description="Acidic residues" evidence="1">
    <location>
        <begin position="70"/>
        <end position="80"/>
    </location>
</feature>
<evidence type="ECO:0000313" key="2">
    <source>
        <dbReference type="EMBL" id="KAF3760490.1"/>
    </source>
</evidence>
<dbReference type="AlphaFoldDB" id="A0A9P5CK84"/>
<name>A0A9P5CK84_CRYP1</name>
<accession>A0A9P5CK84</accession>
<dbReference type="Proteomes" id="UP000803844">
    <property type="component" value="Unassembled WGS sequence"/>
</dbReference>
<reference evidence="2" key="1">
    <citation type="journal article" date="2020" name="Phytopathology">
        <title>Genome sequence of the chestnut blight fungus Cryphonectria parasitica EP155: A fundamental resource for an archetypical invasive plant pathogen.</title>
        <authorList>
            <person name="Crouch J.A."/>
            <person name="Dawe A."/>
            <person name="Aerts A."/>
            <person name="Barry K."/>
            <person name="Churchill A.C.L."/>
            <person name="Grimwood J."/>
            <person name="Hillman B."/>
            <person name="Milgroom M.G."/>
            <person name="Pangilinan J."/>
            <person name="Smith M."/>
            <person name="Salamov A."/>
            <person name="Schmutz J."/>
            <person name="Yadav J."/>
            <person name="Grigoriev I.V."/>
            <person name="Nuss D."/>
        </authorList>
    </citation>
    <scope>NUCLEOTIDE SEQUENCE</scope>
    <source>
        <strain evidence="2">EP155</strain>
    </source>
</reference>